<dbReference type="AlphaFoldDB" id="A0ABD0LFJ3"/>
<evidence type="ECO:0000313" key="2">
    <source>
        <dbReference type="EMBL" id="KAK7498097.1"/>
    </source>
</evidence>
<accession>A0ABD0LFJ3</accession>
<feature type="compositionally biased region" description="Basic residues" evidence="1">
    <location>
        <begin position="90"/>
        <end position="101"/>
    </location>
</feature>
<feature type="non-terminal residue" evidence="2">
    <location>
        <position position="1"/>
    </location>
</feature>
<evidence type="ECO:0000313" key="3">
    <source>
        <dbReference type="Proteomes" id="UP001519460"/>
    </source>
</evidence>
<feature type="region of interest" description="Disordered" evidence="1">
    <location>
        <begin position="64"/>
        <end position="111"/>
    </location>
</feature>
<feature type="compositionally biased region" description="Basic and acidic residues" evidence="1">
    <location>
        <begin position="102"/>
        <end position="111"/>
    </location>
</feature>
<evidence type="ECO:0000256" key="1">
    <source>
        <dbReference type="SAM" id="MobiDB-lite"/>
    </source>
</evidence>
<name>A0ABD0LFJ3_9CAEN</name>
<proteinExistence type="predicted"/>
<protein>
    <submittedName>
        <fullName evidence="2">Uncharacterized protein</fullName>
    </submittedName>
</protein>
<organism evidence="2 3">
    <name type="scientific">Batillaria attramentaria</name>
    <dbReference type="NCBI Taxonomy" id="370345"/>
    <lineage>
        <taxon>Eukaryota</taxon>
        <taxon>Metazoa</taxon>
        <taxon>Spiralia</taxon>
        <taxon>Lophotrochozoa</taxon>
        <taxon>Mollusca</taxon>
        <taxon>Gastropoda</taxon>
        <taxon>Caenogastropoda</taxon>
        <taxon>Sorbeoconcha</taxon>
        <taxon>Cerithioidea</taxon>
        <taxon>Batillariidae</taxon>
        <taxon>Batillaria</taxon>
    </lineage>
</organism>
<reference evidence="2 3" key="1">
    <citation type="journal article" date="2023" name="Sci. Data">
        <title>Genome assembly of the Korean intertidal mud-creeper Batillaria attramentaria.</title>
        <authorList>
            <person name="Patra A.K."/>
            <person name="Ho P.T."/>
            <person name="Jun S."/>
            <person name="Lee S.J."/>
            <person name="Kim Y."/>
            <person name="Won Y.J."/>
        </authorList>
    </citation>
    <scope>NUCLEOTIDE SEQUENCE [LARGE SCALE GENOMIC DNA]</scope>
    <source>
        <strain evidence="2">Wonlab-2016</strain>
    </source>
</reference>
<dbReference type="EMBL" id="JACVVK020000053">
    <property type="protein sequence ID" value="KAK7498097.1"/>
    <property type="molecule type" value="Genomic_DNA"/>
</dbReference>
<dbReference type="Proteomes" id="UP001519460">
    <property type="component" value="Unassembled WGS sequence"/>
</dbReference>
<keyword evidence="3" id="KW-1185">Reference proteome</keyword>
<feature type="compositionally biased region" description="Basic and acidic residues" evidence="1">
    <location>
        <begin position="70"/>
        <end position="83"/>
    </location>
</feature>
<comment type="caution">
    <text evidence="2">The sequence shown here is derived from an EMBL/GenBank/DDBJ whole genome shotgun (WGS) entry which is preliminary data.</text>
</comment>
<sequence>ARVQRHSLCLPSKNAATAHAHNTLARADEADNNYNGVNARSTVLSNCVTRITHRAVSCARHTTTMSTTTDKARHGAADVDRPRVTGFSSHTHKHTRTIAHRHPLDPSHSDI</sequence>
<gene>
    <name evidence="2" type="ORF">BaRGS_00010685</name>
</gene>